<protein>
    <submittedName>
        <fullName evidence="2">Uncharacterized protein</fullName>
    </submittedName>
</protein>
<dbReference type="HOGENOM" id="CLU_1462315_0_0_1"/>
<dbReference type="KEGG" id="tmn:UCRPA7_4720"/>
<gene>
    <name evidence="2" type="ORF">UCRPA7_4720</name>
</gene>
<accession>R8BKQ2</accession>
<dbReference type="RefSeq" id="XP_007915462.1">
    <property type="nucleotide sequence ID" value="XM_007917271.1"/>
</dbReference>
<sequence>MNVFQTIKLQIPAVYKSDIVHSESPLPLDLRFLKLFFSLRLMLDCMLFRLLGLWRPLVCGREEKEVVLVFGREALVRGRDAAVSTPGGGAGMPNMQQGQTGEPLASRHHMGDGLGTAAGNMGASVTRRLARHMGDLEGVDSMKMGLSVEGRSHMGEEGDCGSGKSRRRVHFGAIVMDLCVKCLKL</sequence>
<dbReference type="Proteomes" id="UP000014074">
    <property type="component" value="Unassembled WGS sequence"/>
</dbReference>
<dbReference type="GeneID" id="19325200"/>
<reference evidence="3" key="1">
    <citation type="journal article" date="2013" name="Genome Announc.">
        <title>Draft genome sequence of the ascomycete Phaeoacremonium aleophilum strain UCR-PA7, a causal agent of the esca disease complex in grapevines.</title>
        <authorList>
            <person name="Blanco-Ulate B."/>
            <person name="Rolshausen P."/>
            <person name="Cantu D."/>
        </authorList>
    </citation>
    <scope>NUCLEOTIDE SEQUENCE [LARGE SCALE GENOMIC DNA]</scope>
    <source>
        <strain evidence="3">UCR-PA7</strain>
    </source>
</reference>
<dbReference type="EMBL" id="KB933129">
    <property type="protein sequence ID" value="EON99869.1"/>
    <property type="molecule type" value="Genomic_DNA"/>
</dbReference>
<evidence type="ECO:0000313" key="2">
    <source>
        <dbReference type="EMBL" id="EON99869.1"/>
    </source>
</evidence>
<feature type="region of interest" description="Disordered" evidence="1">
    <location>
        <begin position="84"/>
        <end position="107"/>
    </location>
</feature>
<evidence type="ECO:0000256" key="1">
    <source>
        <dbReference type="SAM" id="MobiDB-lite"/>
    </source>
</evidence>
<evidence type="ECO:0000313" key="3">
    <source>
        <dbReference type="Proteomes" id="UP000014074"/>
    </source>
</evidence>
<name>R8BKQ2_PHAM7</name>
<proteinExistence type="predicted"/>
<dbReference type="AlphaFoldDB" id="R8BKQ2"/>
<organism evidence="2 3">
    <name type="scientific">Phaeoacremonium minimum (strain UCR-PA7)</name>
    <name type="common">Esca disease fungus</name>
    <name type="synonym">Togninia minima</name>
    <dbReference type="NCBI Taxonomy" id="1286976"/>
    <lineage>
        <taxon>Eukaryota</taxon>
        <taxon>Fungi</taxon>
        <taxon>Dikarya</taxon>
        <taxon>Ascomycota</taxon>
        <taxon>Pezizomycotina</taxon>
        <taxon>Sordariomycetes</taxon>
        <taxon>Sordariomycetidae</taxon>
        <taxon>Togniniales</taxon>
        <taxon>Togniniaceae</taxon>
        <taxon>Phaeoacremonium</taxon>
    </lineage>
</organism>
<keyword evidence="3" id="KW-1185">Reference proteome</keyword>